<reference evidence="1" key="1">
    <citation type="submission" date="2019-11" db="EMBL/GenBank/DDBJ databases">
        <title>Description of new Acetobacter species.</title>
        <authorList>
            <person name="Cleenwerck I."/>
            <person name="Sombolestani A.S."/>
        </authorList>
    </citation>
    <scope>NUCLEOTIDE SEQUENCE</scope>
    <source>
        <strain evidence="1">LMG 1626</strain>
    </source>
</reference>
<comment type="caution">
    <text evidence="1">The sequence shown here is derived from an EMBL/GenBank/DDBJ whole genome shotgun (WGS) entry which is preliminary data.</text>
</comment>
<sequence length="289" mass="32974">MRKIHIPKETGPIQIRNQPNVSNETLFFIEKELNINRIQKCNVDLSSVINHIFIEYIFSERKNYSNEDEGRKSEIIKLKKWLVEMQKWSERGLKLLCAGDSSESQDAREILPVLCSQLSLGIPSDPVSLWVKQFQASGSTSIDADSHEIKNNIQGIIARLPMSIDIINDLISNRLEQINNISIKRGAKKDWSKRALILKLRTFLNEIYGKDISVNTVNGSERTSLSIRWMQLIISKVCQSVNRKDSTDLLPELQRLTQWAGLPNDGRNHDAIADLIRQLLADDKIENSA</sequence>
<dbReference type="Proteomes" id="UP000597459">
    <property type="component" value="Unassembled WGS sequence"/>
</dbReference>
<organism evidence="1 2">
    <name type="scientific">Acetobacter estunensis</name>
    <dbReference type="NCBI Taxonomy" id="104097"/>
    <lineage>
        <taxon>Bacteria</taxon>
        <taxon>Pseudomonadati</taxon>
        <taxon>Pseudomonadota</taxon>
        <taxon>Alphaproteobacteria</taxon>
        <taxon>Acetobacterales</taxon>
        <taxon>Acetobacteraceae</taxon>
        <taxon>Acetobacter</taxon>
    </lineage>
</organism>
<proteinExistence type="predicted"/>
<protein>
    <submittedName>
        <fullName evidence="1">Uncharacterized protein</fullName>
    </submittedName>
</protein>
<dbReference type="EMBL" id="WOTH01000003">
    <property type="protein sequence ID" value="NHO52863.1"/>
    <property type="molecule type" value="Genomic_DNA"/>
</dbReference>
<evidence type="ECO:0000313" key="2">
    <source>
        <dbReference type="Proteomes" id="UP000597459"/>
    </source>
</evidence>
<gene>
    <name evidence="1" type="ORF">GOB87_02660</name>
</gene>
<evidence type="ECO:0000313" key="1">
    <source>
        <dbReference type="EMBL" id="NHO52863.1"/>
    </source>
</evidence>
<accession>A0A967B9D7</accession>
<dbReference type="RefSeq" id="WP_166313003.1">
    <property type="nucleotide sequence ID" value="NZ_WOTH01000003.1"/>
</dbReference>
<dbReference type="AlphaFoldDB" id="A0A967B9D7"/>
<keyword evidence="2" id="KW-1185">Reference proteome</keyword>
<name>A0A967B9D7_9PROT</name>